<dbReference type="Pfam" id="PF19468">
    <property type="entry name" value="DUF6005"/>
    <property type="match status" value="1"/>
</dbReference>
<comment type="caution">
    <text evidence="1">The sequence shown here is derived from an EMBL/GenBank/DDBJ whole genome shotgun (WGS) entry which is preliminary data.</text>
</comment>
<sequence>MIKVHCLVSCVCETIKRSDADHRPYYFGVWDSSFSLSADYVLSHHDETINHQEMLVWYERLYGIPVEEWYDHKQSKEENITQLIQRIEQKNMDESVIVMLDLASLPERENKFHHDVFPHYVMLEATEDPEIWHMLDPDFRYEGELERERILAAVRHRAVAGGFAFRSTDVRIPNATTVSAYFMSCINVQHPLTEAVKRVVHHYREQPEGLPNALKQLPVIAIRKYAYEHAFAYLYEAIGRDLQTSDFEEWTDEVETLVNQYSVIQHRAVKYAVTRQPEVYLEIERLIEEQWARESAIKRQLVDTFHAYQRQEGIEHETRTLYDQLSASSAFI</sequence>
<protein>
    <recommendedName>
        <fullName evidence="3">Petrobactin biosynthesis protein AsbE</fullName>
    </recommendedName>
</protein>
<evidence type="ECO:0000313" key="2">
    <source>
        <dbReference type="Proteomes" id="UP000053797"/>
    </source>
</evidence>
<dbReference type="InterPro" id="IPR046047">
    <property type="entry name" value="DUF6005"/>
</dbReference>
<dbReference type="AlphaFoldDB" id="A0A0V8GH02"/>
<evidence type="ECO:0008006" key="3">
    <source>
        <dbReference type="Google" id="ProtNLM"/>
    </source>
</evidence>
<evidence type="ECO:0000313" key="1">
    <source>
        <dbReference type="EMBL" id="KSU49474.1"/>
    </source>
</evidence>
<dbReference type="EMBL" id="LNQL01000002">
    <property type="protein sequence ID" value="KSU49474.1"/>
    <property type="molecule type" value="Genomic_DNA"/>
</dbReference>
<gene>
    <name evidence="1" type="ORF">AS033_08895</name>
</gene>
<name>A0A0V8GH02_9BACL</name>
<accession>A0A0V8GH02</accession>
<reference evidence="1 2" key="1">
    <citation type="journal article" date="2015" name="Int. J. Syst. Evol. Microbiol.">
        <title>Exiguobacterium enclense sp. nov., isolated from sediment.</title>
        <authorList>
            <person name="Dastager S.G."/>
            <person name="Mawlankar R."/>
            <person name="Sonalkar V.V."/>
            <person name="Thorat M.N."/>
            <person name="Mual P."/>
            <person name="Verma A."/>
            <person name="Krishnamurthi S."/>
            <person name="Tang S.K."/>
            <person name="Li W.J."/>
        </authorList>
    </citation>
    <scope>NUCLEOTIDE SEQUENCE [LARGE SCALE GENOMIC DNA]</scope>
    <source>
        <strain evidence="1 2">NIO-1109</strain>
    </source>
</reference>
<proteinExistence type="predicted"/>
<dbReference type="RefSeq" id="WP_023467838.1">
    <property type="nucleotide sequence ID" value="NZ_FMYN01000002.1"/>
</dbReference>
<dbReference type="Proteomes" id="UP000053797">
    <property type="component" value="Unassembled WGS sequence"/>
</dbReference>
<organism evidence="1 2">
    <name type="scientific">Exiguobacterium indicum</name>
    <dbReference type="NCBI Taxonomy" id="296995"/>
    <lineage>
        <taxon>Bacteria</taxon>
        <taxon>Bacillati</taxon>
        <taxon>Bacillota</taxon>
        <taxon>Bacilli</taxon>
        <taxon>Bacillales</taxon>
        <taxon>Bacillales Family XII. Incertae Sedis</taxon>
        <taxon>Exiguobacterium</taxon>
    </lineage>
</organism>